<evidence type="ECO:0000313" key="2">
    <source>
        <dbReference type="Proteomes" id="UP000265520"/>
    </source>
</evidence>
<feature type="non-terminal residue" evidence="1">
    <location>
        <position position="74"/>
    </location>
</feature>
<reference evidence="1 2" key="1">
    <citation type="journal article" date="2018" name="Front. Plant Sci.">
        <title>Red Clover (Trifolium pratense) and Zigzag Clover (T. medium) - A Picture of Genomic Similarities and Differences.</title>
        <authorList>
            <person name="Dluhosova J."/>
            <person name="Istvanek J."/>
            <person name="Nedelnik J."/>
            <person name="Repkova J."/>
        </authorList>
    </citation>
    <scope>NUCLEOTIDE SEQUENCE [LARGE SCALE GENOMIC DNA]</scope>
    <source>
        <strain evidence="2">cv. 10/8</strain>
        <tissue evidence="1">Leaf</tissue>
    </source>
</reference>
<keyword evidence="2" id="KW-1185">Reference proteome</keyword>
<dbReference type="AlphaFoldDB" id="A0A392S1T3"/>
<name>A0A392S1T3_9FABA</name>
<organism evidence="1 2">
    <name type="scientific">Trifolium medium</name>
    <dbReference type="NCBI Taxonomy" id="97028"/>
    <lineage>
        <taxon>Eukaryota</taxon>
        <taxon>Viridiplantae</taxon>
        <taxon>Streptophyta</taxon>
        <taxon>Embryophyta</taxon>
        <taxon>Tracheophyta</taxon>
        <taxon>Spermatophyta</taxon>
        <taxon>Magnoliopsida</taxon>
        <taxon>eudicotyledons</taxon>
        <taxon>Gunneridae</taxon>
        <taxon>Pentapetalae</taxon>
        <taxon>rosids</taxon>
        <taxon>fabids</taxon>
        <taxon>Fabales</taxon>
        <taxon>Fabaceae</taxon>
        <taxon>Papilionoideae</taxon>
        <taxon>50 kb inversion clade</taxon>
        <taxon>NPAAA clade</taxon>
        <taxon>Hologalegina</taxon>
        <taxon>IRL clade</taxon>
        <taxon>Trifolieae</taxon>
        <taxon>Trifolium</taxon>
    </lineage>
</organism>
<dbReference type="EMBL" id="LXQA010309776">
    <property type="protein sequence ID" value="MCI42841.1"/>
    <property type="molecule type" value="Genomic_DNA"/>
</dbReference>
<protein>
    <submittedName>
        <fullName evidence="1">Uncharacterized protein</fullName>
    </submittedName>
</protein>
<sequence>MFVLVVSWSLQRIVSFPVVSRFSPIPTMLIARARMVPAMLIVKKIIPRDRKSICFGIGIDISISTCDLHLPLGT</sequence>
<accession>A0A392S1T3</accession>
<proteinExistence type="predicted"/>
<dbReference type="Proteomes" id="UP000265520">
    <property type="component" value="Unassembled WGS sequence"/>
</dbReference>
<comment type="caution">
    <text evidence="1">The sequence shown here is derived from an EMBL/GenBank/DDBJ whole genome shotgun (WGS) entry which is preliminary data.</text>
</comment>
<evidence type="ECO:0000313" key="1">
    <source>
        <dbReference type="EMBL" id="MCI42841.1"/>
    </source>
</evidence>